<keyword evidence="1" id="KW-0805">Transcription regulation</keyword>
<sequence length="130" mass="14115">MILTVDLDSELPIYQQLRDQIVEAIAEGVLIEGSSLPATRALAADFGINFHTVNKAYDLLRQQGLIRLNRKTGAVVTPTVATPPFLAEWTARARTLLAEAVARGLPAEEILEACRSVLDSFGSAQPEEMP</sequence>
<accession>A0ABS9U4B0</accession>
<dbReference type="InterPro" id="IPR000524">
    <property type="entry name" value="Tscrpt_reg_HTH_GntR"/>
</dbReference>
<feature type="domain" description="HTH gntR-type" evidence="4">
    <location>
        <begin position="11"/>
        <end position="79"/>
    </location>
</feature>
<evidence type="ECO:0000256" key="2">
    <source>
        <dbReference type="ARBA" id="ARBA00023125"/>
    </source>
</evidence>
<keyword evidence="6" id="KW-1185">Reference proteome</keyword>
<proteinExistence type="predicted"/>
<evidence type="ECO:0000259" key="4">
    <source>
        <dbReference type="PROSITE" id="PS50949"/>
    </source>
</evidence>
<name>A0ABS9U4B0_9MICC</name>
<protein>
    <submittedName>
        <fullName evidence="5">GntR family transcriptional regulator</fullName>
    </submittedName>
</protein>
<evidence type="ECO:0000313" key="5">
    <source>
        <dbReference type="EMBL" id="MCH6471526.1"/>
    </source>
</evidence>
<dbReference type="SMART" id="SM00345">
    <property type="entry name" value="HTH_GNTR"/>
    <property type="match status" value="1"/>
</dbReference>
<organism evidence="5 6">
    <name type="scientific">Sinomonas terrae</name>
    <dbReference type="NCBI Taxonomy" id="2908838"/>
    <lineage>
        <taxon>Bacteria</taxon>
        <taxon>Bacillati</taxon>
        <taxon>Actinomycetota</taxon>
        <taxon>Actinomycetes</taxon>
        <taxon>Micrococcales</taxon>
        <taxon>Micrococcaceae</taxon>
        <taxon>Sinomonas</taxon>
    </lineage>
</organism>
<keyword evidence="2" id="KW-0238">DNA-binding</keyword>
<reference evidence="5 6" key="1">
    <citation type="submission" date="2022-03" db="EMBL/GenBank/DDBJ databases">
        <title>Sinomonas sp. isolated from a soil.</title>
        <authorList>
            <person name="Han J."/>
            <person name="Kim D.-U."/>
        </authorList>
    </citation>
    <scope>NUCLEOTIDE SEQUENCE [LARGE SCALE GENOMIC DNA]</scope>
    <source>
        <strain evidence="5 6">5-5</strain>
    </source>
</reference>
<evidence type="ECO:0000256" key="3">
    <source>
        <dbReference type="ARBA" id="ARBA00023163"/>
    </source>
</evidence>
<dbReference type="CDD" id="cd07377">
    <property type="entry name" value="WHTH_GntR"/>
    <property type="match status" value="1"/>
</dbReference>
<comment type="caution">
    <text evidence="5">The sequence shown here is derived from an EMBL/GenBank/DDBJ whole genome shotgun (WGS) entry which is preliminary data.</text>
</comment>
<dbReference type="Proteomes" id="UP001202922">
    <property type="component" value="Unassembled WGS sequence"/>
</dbReference>
<dbReference type="InterPro" id="IPR036390">
    <property type="entry name" value="WH_DNA-bd_sf"/>
</dbReference>
<dbReference type="Pfam" id="PF00392">
    <property type="entry name" value="GntR"/>
    <property type="match status" value="1"/>
</dbReference>
<evidence type="ECO:0000256" key="1">
    <source>
        <dbReference type="ARBA" id="ARBA00023015"/>
    </source>
</evidence>
<dbReference type="Gene3D" id="1.10.10.10">
    <property type="entry name" value="Winged helix-like DNA-binding domain superfamily/Winged helix DNA-binding domain"/>
    <property type="match status" value="1"/>
</dbReference>
<dbReference type="SUPFAM" id="SSF46785">
    <property type="entry name" value="Winged helix' DNA-binding domain"/>
    <property type="match status" value="1"/>
</dbReference>
<gene>
    <name evidence="5" type="ORF">L0M17_16325</name>
</gene>
<evidence type="ECO:0000313" key="6">
    <source>
        <dbReference type="Proteomes" id="UP001202922"/>
    </source>
</evidence>
<dbReference type="EMBL" id="JAKZBV010000001">
    <property type="protein sequence ID" value="MCH6471526.1"/>
    <property type="molecule type" value="Genomic_DNA"/>
</dbReference>
<keyword evidence="3" id="KW-0804">Transcription</keyword>
<dbReference type="PROSITE" id="PS50949">
    <property type="entry name" value="HTH_GNTR"/>
    <property type="match status" value="1"/>
</dbReference>
<dbReference type="PANTHER" id="PTHR38445:SF12">
    <property type="entry name" value="GNTR-FAMILY TRANSCRIPTIONAL REGULATOR"/>
    <property type="match status" value="1"/>
</dbReference>
<dbReference type="PANTHER" id="PTHR38445">
    <property type="entry name" value="HTH-TYPE TRANSCRIPTIONAL REPRESSOR YTRA"/>
    <property type="match status" value="1"/>
</dbReference>
<dbReference type="RefSeq" id="WP_241055372.1">
    <property type="nucleotide sequence ID" value="NZ_JAKZBV010000001.1"/>
</dbReference>
<dbReference type="InterPro" id="IPR036388">
    <property type="entry name" value="WH-like_DNA-bd_sf"/>
</dbReference>